<gene>
    <name evidence="1" type="ORF">H8692_05540</name>
</gene>
<dbReference type="RefSeq" id="WP_187525184.1">
    <property type="nucleotide sequence ID" value="NZ_JACRTA010000002.1"/>
</dbReference>
<dbReference type="Proteomes" id="UP000610862">
    <property type="component" value="Unassembled WGS sequence"/>
</dbReference>
<organism evidence="1 2">
    <name type="scientific">Lentihominibacter hominis</name>
    <dbReference type="NCBI Taxonomy" id="2763645"/>
    <lineage>
        <taxon>Bacteria</taxon>
        <taxon>Bacillati</taxon>
        <taxon>Bacillota</taxon>
        <taxon>Clostridia</taxon>
        <taxon>Peptostreptococcales</taxon>
        <taxon>Anaerovoracaceae</taxon>
        <taxon>Lentihominibacter</taxon>
    </lineage>
</organism>
<proteinExistence type="predicted"/>
<reference evidence="1" key="1">
    <citation type="submission" date="2020-08" db="EMBL/GenBank/DDBJ databases">
        <title>Genome public.</title>
        <authorList>
            <person name="Liu C."/>
            <person name="Sun Q."/>
        </authorList>
    </citation>
    <scope>NUCLEOTIDE SEQUENCE</scope>
    <source>
        <strain evidence="1">NSJ-24</strain>
    </source>
</reference>
<protein>
    <submittedName>
        <fullName evidence="1">Uncharacterized protein</fullName>
    </submittedName>
</protein>
<dbReference type="AlphaFoldDB" id="A0A926EAI3"/>
<name>A0A926EAI3_9FIRM</name>
<accession>A0A926EAI3</accession>
<comment type="caution">
    <text evidence="1">The sequence shown here is derived from an EMBL/GenBank/DDBJ whole genome shotgun (WGS) entry which is preliminary data.</text>
</comment>
<evidence type="ECO:0000313" key="2">
    <source>
        <dbReference type="Proteomes" id="UP000610862"/>
    </source>
</evidence>
<evidence type="ECO:0000313" key="1">
    <source>
        <dbReference type="EMBL" id="MBC8568227.1"/>
    </source>
</evidence>
<dbReference type="EMBL" id="JACRTA010000002">
    <property type="protein sequence ID" value="MBC8568227.1"/>
    <property type="molecule type" value="Genomic_DNA"/>
</dbReference>
<keyword evidence="2" id="KW-1185">Reference proteome</keyword>
<sequence>MSLIDMYVRDKCTGKIHKVGTDPHDSIWVSSKGIVHYMNLQNGDGASGDGLNDQSGYEFMPSDCGEINGENDAVVFICSDSEYCSDDTLEHDIRLANAFIKRARSRDEKV</sequence>